<reference evidence="1" key="1">
    <citation type="submission" date="2022-08" db="EMBL/GenBank/DDBJ databases">
        <title>Genome Sequence of Lecanicillium fungicola.</title>
        <authorList>
            <person name="Buettner E."/>
        </authorList>
    </citation>
    <scope>NUCLEOTIDE SEQUENCE</scope>
    <source>
        <strain evidence="1">Babe33</strain>
    </source>
</reference>
<keyword evidence="2" id="KW-1185">Reference proteome</keyword>
<accession>A0ACC1MHH1</accession>
<protein>
    <submittedName>
        <fullName evidence="1">Uncharacterized protein</fullName>
    </submittedName>
</protein>
<name>A0ACC1MHH1_9HYPO</name>
<organism evidence="1 2">
    <name type="scientific">Zarea fungicola</name>
    <dbReference type="NCBI Taxonomy" id="93591"/>
    <lineage>
        <taxon>Eukaryota</taxon>
        <taxon>Fungi</taxon>
        <taxon>Dikarya</taxon>
        <taxon>Ascomycota</taxon>
        <taxon>Pezizomycotina</taxon>
        <taxon>Sordariomycetes</taxon>
        <taxon>Hypocreomycetidae</taxon>
        <taxon>Hypocreales</taxon>
        <taxon>Cordycipitaceae</taxon>
        <taxon>Zarea</taxon>
    </lineage>
</organism>
<comment type="caution">
    <text evidence="1">The sequence shown here is derived from an EMBL/GenBank/DDBJ whole genome shotgun (WGS) entry which is preliminary data.</text>
</comment>
<evidence type="ECO:0000313" key="2">
    <source>
        <dbReference type="Proteomes" id="UP001143910"/>
    </source>
</evidence>
<evidence type="ECO:0000313" key="1">
    <source>
        <dbReference type="EMBL" id="KAJ2966178.1"/>
    </source>
</evidence>
<gene>
    <name evidence="1" type="ORF">NQ176_g10270</name>
</gene>
<sequence length="121" mass="13671">MTPAIAYRTVRSVGFRHGGAALLRWNSSVVDVSPLKFEPPAPPIAQREKLQEEAKNKIFRDAVAADHVRHNWTRQEIAAIYYQPLLELAYQAVSGAVNFWLESQATSDASNICTTYFWSYV</sequence>
<proteinExistence type="predicted"/>
<dbReference type="EMBL" id="JANJQO010002717">
    <property type="protein sequence ID" value="KAJ2966178.1"/>
    <property type="molecule type" value="Genomic_DNA"/>
</dbReference>
<dbReference type="Proteomes" id="UP001143910">
    <property type="component" value="Unassembled WGS sequence"/>
</dbReference>